<evidence type="ECO:0000313" key="1">
    <source>
        <dbReference type="EMBL" id="RLG69653.1"/>
    </source>
</evidence>
<organism evidence="1 2">
    <name type="scientific">Candidatus Iainarchaeum sp</name>
    <dbReference type="NCBI Taxonomy" id="3101447"/>
    <lineage>
        <taxon>Archaea</taxon>
        <taxon>Candidatus Iainarchaeota</taxon>
        <taxon>Candidatus Iainarchaeia</taxon>
        <taxon>Candidatus Iainarchaeales</taxon>
        <taxon>Candidatus Iainarchaeaceae</taxon>
        <taxon>Candidatus Iainarchaeum</taxon>
    </lineage>
</organism>
<evidence type="ECO:0008006" key="3">
    <source>
        <dbReference type="Google" id="ProtNLM"/>
    </source>
</evidence>
<comment type="caution">
    <text evidence="1">The sequence shown here is derived from an EMBL/GenBank/DDBJ whole genome shotgun (WGS) entry which is preliminary data.</text>
</comment>
<gene>
    <name evidence="1" type="ORF">DRO04_03095</name>
</gene>
<dbReference type="AlphaFoldDB" id="A0A497JFK3"/>
<reference evidence="1 2" key="1">
    <citation type="submission" date="2018-06" db="EMBL/GenBank/DDBJ databases">
        <title>Extensive metabolic versatility and redundancy in microbially diverse, dynamic hydrothermal sediments.</title>
        <authorList>
            <person name="Dombrowski N."/>
            <person name="Teske A."/>
            <person name="Baker B.J."/>
        </authorList>
    </citation>
    <scope>NUCLEOTIDE SEQUENCE [LARGE SCALE GENOMIC DNA]</scope>
    <source>
        <strain evidence="1">B51_G17</strain>
    </source>
</reference>
<proteinExistence type="predicted"/>
<dbReference type="EMBL" id="QMWP01000121">
    <property type="protein sequence ID" value="RLG69653.1"/>
    <property type="molecule type" value="Genomic_DNA"/>
</dbReference>
<accession>A0A497JFK3</accession>
<dbReference type="Proteomes" id="UP000278031">
    <property type="component" value="Unassembled WGS sequence"/>
</dbReference>
<dbReference type="PROSITE" id="PS51257">
    <property type="entry name" value="PROKAR_LIPOPROTEIN"/>
    <property type="match status" value="1"/>
</dbReference>
<name>A0A497JFK3_9ARCH</name>
<feature type="non-terminal residue" evidence="1">
    <location>
        <position position="164"/>
    </location>
</feature>
<sequence>MAQWRESVLKKATEVSCAMRKAICILVLLLGCGGEKVLDPYHFPSLVGSWMLDTTWVDAVTFPVKKGKEVEWRRCRRYNRYRYILSLREDGTYDARKDRWYWGYKNDGFPGDWESVYWAVYSGSWETRGNTLRLVVESYEYSGRWGLRRGWEWKLLWFFRNGRL</sequence>
<evidence type="ECO:0000313" key="2">
    <source>
        <dbReference type="Proteomes" id="UP000278031"/>
    </source>
</evidence>
<protein>
    <recommendedName>
        <fullName evidence="3">Lipocalin-like domain-containing protein</fullName>
    </recommendedName>
</protein>